<dbReference type="InterPro" id="IPR039436">
    <property type="entry name" value="Asteroid_dom"/>
</dbReference>
<dbReference type="OrthoDB" id="5297549at2759"/>
<comment type="similarity">
    <text evidence="1">Belongs to the asteroid family.</text>
</comment>
<gene>
    <name evidence="3" type="ORF">ALECFALPRED_004606</name>
</gene>
<dbReference type="Pfam" id="PF12813">
    <property type="entry name" value="XPG_I_2"/>
    <property type="match status" value="1"/>
</dbReference>
<dbReference type="AlphaFoldDB" id="A0A8H3FQP4"/>
<evidence type="ECO:0000259" key="2">
    <source>
        <dbReference type="Pfam" id="PF12813"/>
    </source>
</evidence>
<reference evidence="3" key="1">
    <citation type="submission" date="2021-03" db="EMBL/GenBank/DDBJ databases">
        <authorList>
            <person name="Tagirdzhanova G."/>
        </authorList>
    </citation>
    <scope>NUCLEOTIDE SEQUENCE</scope>
</reference>
<dbReference type="PANTHER" id="PTHR15665">
    <property type="entry name" value="ASTEROID PROTEIN"/>
    <property type="match status" value="1"/>
</dbReference>
<evidence type="ECO:0000313" key="4">
    <source>
        <dbReference type="Proteomes" id="UP000664203"/>
    </source>
</evidence>
<accession>A0A8H3FQP4</accession>
<dbReference type="PROSITE" id="PS51257">
    <property type="entry name" value="PROKAR_LIPOPROTEIN"/>
    <property type="match status" value="1"/>
</dbReference>
<protein>
    <recommendedName>
        <fullName evidence="2">Asteroid domain-containing protein</fullName>
    </recommendedName>
</protein>
<sequence>MGIPRLALHLQPYASSTVVGCQTPNCERHKGQGGRQSNQIIIDGPSFAFCTFNRLFVRKPVSLNPMKMMPSYDEVGKGALAFLEQLESYGLVIEKIYFDGYLPMRKRDIRIQRLNDSLKNLKKYLVRNGDGSKKVQEEPYDSCPTPSHVYEAGSPTPITFRGMIAPPFLVPAVLDAISCSKYAKVSVIVPGEADVYCAEAARKGGIVLTNDSDLFVHDLGSHGAFSLIHQAELRPVEEKGGQIACQTVRLSVFRPKEIAERLGLVDLRRLAYVFLRTREGLTLPEAIIRANEPRDIGSLSFQEFLEEYATETSISESQTFSPNSLANYLAHAPPLDPRVSELMLQLTATRQDTVYMYLPYLIDDPSRSSAWLVSTKQRSFAYSIPNQLRDGPQKRPRTIIAECHRRGDRILAQQMFLPSPDDLRAQSGQLLAKVQDFVETFADYPKHVIWRAYALADVYRWYLENSKPPPSRETMTRLMTGLSKPGSTWEDIHLSAQVQAVLYTLRMTQQILMYTISTTKTGPSKPLKKLASIFDTLPPMAQLIPSGFELAAQMSSIKSQTCGLDLDDLLDLLAVRLQKEVDAEEVGFSRGDE</sequence>
<dbReference type="InterPro" id="IPR026832">
    <property type="entry name" value="Asteroid"/>
</dbReference>
<keyword evidence="4" id="KW-1185">Reference proteome</keyword>
<dbReference type="PANTHER" id="PTHR15665:SF1">
    <property type="entry name" value="PROTEIN ASTEROID HOMOLOG 1"/>
    <property type="match status" value="1"/>
</dbReference>
<feature type="domain" description="Asteroid" evidence="2">
    <location>
        <begin position="166"/>
        <end position="415"/>
    </location>
</feature>
<dbReference type="SUPFAM" id="SSF88723">
    <property type="entry name" value="PIN domain-like"/>
    <property type="match status" value="1"/>
</dbReference>
<dbReference type="Gene3D" id="3.40.50.1010">
    <property type="entry name" value="5'-nuclease"/>
    <property type="match status" value="1"/>
</dbReference>
<evidence type="ECO:0000313" key="3">
    <source>
        <dbReference type="EMBL" id="CAF9930446.1"/>
    </source>
</evidence>
<name>A0A8H3FQP4_9LECA</name>
<organism evidence="3 4">
    <name type="scientific">Alectoria fallacina</name>
    <dbReference type="NCBI Taxonomy" id="1903189"/>
    <lineage>
        <taxon>Eukaryota</taxon>
        <taxon>Fungi</taxon>
        <taxon>Dikarya</taxon>
        <taxon>Ascomycota</taxon>
        <taxon>Pezizomycotina</taxon>
        <taxon>Lecanoromycetes</taxon>
        <taxon>OSLEUM clade</taxon>
        <taxon>Lecanoromycetidae</taxon>
        <taxon>Lecanorales</taxon>
        <taxon>Lecanorineae</taxon>
        <taxon>Parmeliaceae</taxon>
        <taxon>Alectoria</taxon>
    </lineage>
</organism>
<dbReference type="Proteomes" id="UP000664203">
    <property type="component" value="Unassembled WGS sequence"/>
</dbReference>
<dbReference type="EMBL" id="CAJPDR010000285">
    <property type="protein sequence ID" value="CAF9930446.1"/>
    <property type="molecule type" value="Genomic_DNA"/>
</dbReference>
<dbReference type="InterPro" id="IPR029060">
    <property type="entry name" value="PIN-like_dom_sf"/>
</dbReference>
<proteinExistence type="inferred from homology"/>
<comment type="caution">
    <text evidence="3">The sequence shown here is derived from an EMBL/GenBank/DDBJ whole genome shotgun (WGS) entry which is preliminary data.</text>
</comment>
<evidence type="ECO:0000256" key="1">
    <source>
        <dbReference type="ARBA" id="ARBA00007398"/>
    </source>
</evidence>